<sequence>MNNHNSEQNGWETLQVLNEAGEVVDKSLMPSLTEKELVEVMARMVYVRKLDERCISLSRQGRLGFYAPVAGQEASMIGSQFSLDPNDWILPGYRDLPQILFHGVPLSQLFLWSKGHFKGGQMPKGLNVTPPQIIIGAQIVQAAGIGLGLKKRKKANIAITYTGDGGSSQGDFYEGMNFAGAFQTPTVIIVQNNQFAISTPFERQTAARTIAQKSVAAGIKGVRVDGMDVLAMYAITKKARLDALQGKGPTLIEALTFRFGPHSTSGDDPSKYRDKELEESWRLKDPLHRYRLFLENQKLWSSEEEKKWEEKAVDDVKIAIKKAESAKKQSISDLVENMFEKK</sequence>
<dbReference type="STRING" id="519424.AZF04_16645"/>
<keyword evidence="13" id="KW-1185">Reference proteome</keyword>
<comment type="catalytic activity">
    <reaction evidence="9 10">
        <text>N(6)-[(R)-lipoyl]-L-lysyl-[protein] + pyruvate + H(+) = N(6)-[(R)-S(8)-acetyldihydrolipoyl]-L-lysyl-[protein] + CO2</text>
        <dbReference type="Rhea" id="RHEA:19189"/>
        <dbReference type="Rhea" id="RHEA-COMP:10474"/>
        <dbReference type="Rhea" id="RHEA-COMP:10478"/>
        <dbReference type="ChEBI" id="CHEBI:15361"/>
        <dbReference type="ChEBI" id="CHEBI:15378"/>
        <dbReference type="ChEBI" id="CHEBI:16526"/>
        <dbReference type="ChEBI" id="CHEBI:83099"/>
        <dbReference type="ChEBI" id="CHEBI:83111"/>
        <dbReference type="EC" id="1.2.4.1"/>
    </reaction>
</comment>
<comment type="caution">
    <text evidence="12">The sequence shown here is derived from an EMBL/GenBank/DDBJ whole genome shotgun (WGS) entry which is preliminary data.</text>
</comment>
<protein>
    <recommendedName>
        <fullName evidence="4 10">Pyruvate dehydrogenase E1 component subunit alpha</fullName>
        <ecNumber evidence="3 10">1.2.4.1</ecNumber>
    </recommendedName>
</protein>
<keyword evidence="7 10" id="KW-0670">Pyruvate</keyword>
<organism evidence="12 13">
    <name type="scientific">Alkalihalobacillus trypoxylicola</name>
    <dbReference type="NCBI Taxonomy" id="519424"/>
    <lineage>
        <taxon>Bacteria</taxon>
        <taxon>Bacillati</taxon>
        <taxon>Bacillota</taxon>
        <taxon>Bacilli</taxon>
        <taxon>Bacillales</taxon>
        <taxon>Bacillaceae</taxon>
        <taxon>Alkalihalobacillus</taxon>
    </lineage>
</organism>
<dbReference type="EC" id="1.2.4.1" evidence="3 10"/>
<evidence type="ECO:0000256" key="9">
    <source>
        <dbReference type="ARBA" id="ARBA00051231"/>
    </source>
</evidence>
<proteinExistence type="predicted"/>
<evidence type="ECO:0000256" key="4">
    <source>
        <dbReference type="ARBA" id="ARBA00014159"/>
    </source>
</evidence>
<dbReference type="CDD" id="cd02000">
    <property type="entry name" value="TPP_E1_PDC_ADC_BCADC"/>
    <property type="match status" value="1"/>
</dbReference>
<dbReference type="InterPro" id="IPR017596">
    <property type="entry name" value="PdhA/BkdA"/>
</dbReference>
<dbReference type="RefSeq" id="WP_061947885.1">
    <property type="nucleotide sequence ID" value="NZ_LTAO01000007.1"/>
</dbReference>
<evidence type="ECO:0000256" key="2">
    <source>
        <dbReference type="ARBA" id="ARBA00011870"/>
    </source>
</evidence>
<dbReference type="EMBL" id="LTAO01000007">
    <property type="protein sequence ID" value="KYG33343.1"/>
    <property type="molecule type" value="Genomic_DNA"/>
</dbReference>
<dbReference type="Gene3D" id="3.40.50.970">
    <property type="match status" value="1"/>
</dbReference>
<accession>A0A162ENJ3</accession>
<keyword evidence="5 10" id="KW-0560">Oxidoreductase</keyword>
<dbReference type="SUPFAM" id="SSF52518">
    <property type="entry name" value="Thiamin diphosphate-binding fold (THDP-binding)"/>
    <property type="match status" value="1"/>
</dbReference>
<evidence type="ECO:0000256" key="6">
    <source>
        <dbReference type="ARBA" id="ARBA00023052"/>
    </source>
</evidence>
<dbReference type="AlphaFoldDB" id="A0A162ENJ3"/>
<evidence type="ECO:0000256" key="8">
    <source>
        <dbReference type="ARBA" id="ARBA00025211"/>
    </source>
</evidence>
<evidence type="ECO:0000256" key="1">
    <source>
        <dbReference type="ARBA" id="ARBA00001964"/>
    </source>
</evidence>
<evidence type="ECO:0000256" key="10">
    <source>
        <dbReference type="RuleBase" id="RU366007"/>
    </source>
</evidence>
<dbReference type="InterPro" id="IPR029061">
    <property type="entry name" value="THDP-binding"/>
</dbReference>
<dbReference type="Pfam" id="PF00676">
    <property type="entry name" value="E1_dh"/>
    <property type="match status" value="1"/>
</dbReference>
<evidence type="ECO:0000256" key="3">
    <source>
        <dbReference type="ARBA" id="ARBA00012281"/>
    </source>
</evidence>
<dbReference type="Proteomes" id="UP000075806">
    <property type="component" value="Unassembled WGS sequence"/>
</dbReference>
<evidence type="ECO:0000313" key="12">
    <source>
        <dbReference type="EMBL" id="KYG33343.1"/>
    </source>
</evidence>
<dbReference type="NCBIfam" id="TIGR03181">
    <property type="entry name" value="PDH_E1_alph_x"/>
    <property type="match status" value="1"/>
</dbReference>
<dbReference type="GO" id="GO:0009083">
    <property type="term" value="P:branched-chain amino acid catabolic process"/>
    <property type="evidence" value="ECO:0007669"/>
    <property type="project" value="TreeGrafter"/>
</dbReference>
<dbReference type="PANTHER" id="PTHR43380:SF1">
    <property type="entry name" value="2-OXOISOVALERATE DEHYDROGENASE SUBUNIT ALPHA, MITOCHONDRIAL"/>
    <property type="match status" value="1"/>
</dbReference>
<evidence type="ECO:0000313" key="13">
    <source>
        <dbReference type="Proteomes" id="UP000075806"/>
    </source>
</evidence>
<keyword evidence="6 10" id="KW-0786">Thiamine pyrophosphate</keyword>
<feature type="domain" description="Dehydrogenase E1 component" evidence="11">
    <location>
        <begin position="42"/>
        <end position="331"/>
    </location>
</feature>
<dbReference type="PANTHER" id="PTHR43380">
    <property type="entry name" value="2-OXOISOVALERATE DEHYDROGENASE SUBUNIT ALPHA, MITOCHONDRIAL"/>
    <property type="match status" value="1"/>
</dbReference>
<evidence type="ECO:0000256" key="5">
    <source>
        <dbReference type="ARBA" id="ARBA00023002"/>
    </source>
</evidence>
<comment type="function">
    <text evidence="8 10">The pyruvate dehydrogenase complex catalyzes the overall conversion of pyruvate to acetyl-CoA and CO(2). It contains multiple copies of three enzymatic components: pyruvate dehydrogenase (E1), dihydrolipoamide acetyltransferase (E2) and lipoamide dehydrogenase (E3).</text>
</comment>
<evidence type="ECO:0000259" key="11">
    <source>
        <dbReference type="Pfam" id="PF00676"/>
    </source>
</evidence>
<comment type="cofactor">
    <cofactor evidence="1 10">
        <name>thiamine diphosphate</name>
        <dbReference type="ChEBI" id="CHEBI:58937"/>
    </cofactor>
</comment>
<name>A0A162ENJ3_9BACI</name>
<dbReference type="OrthoDB" id="9766715at2"/>
<evidence type="ECO:0000256" key="7">
    <source>
        <dbReference type="ARBA" id="ARBA00023317"/>
    </source>
</evidence>
<dbReference type="InterPro" id="IPR001017">
    <property type="entry name" value="DH_E1"/>
</dbReference>
<gene>
    <name evidence="12" type="ORF">AZF04_16645</name>
</gene>
<reference evidence="12" key="1">
    <citation type="submission" date="2016-02" db="EMBL/GenBank/DDBJ databases">
        <title>Genome sequence of Bacillus trypoxylicola KCTC 13244(T).</title>
        <authorList>
            <person name="Jeong H."/>
            <person name="Park S.-H."/>
            <person name="Choi S.-K."/>
        </authorList>
    </citation>
    <scope>NUCLEOTIDE SEQUENCE [LARGE SCALE GENOMIC DNA]</scope>
    <source>
        <strain evidence="12">KCTC 13244</strain>
    </source>
</reference>
<dbReference type="InterPro" id="IPR050771">
    <property type="entry name" value="Alpha-ketoacid_DH_E1_comp"/>
</dbReference>
<comment type="subunit">
    <text evidence="2 10">Heterodimer of an alpha and a beta chain.</text>
</comment>
<dbReference type="GO" id="GO:0004739">
    <property type="term" value="F:pyruvate dehydrogenase (acetyl-transferring) activity"/>
    <property type="evidence" value="ECO:0007669"/>
    <property type="project" value="UniProtKB-UniRule"/>
</dbReference>